<dbReference type="Proteomes" id="UP000002735">
    <property type="component" value="Chromosome"/>
</dbReference>
<sequence>MGLSIRKITPDDLPCLAGLCAEHADYERLNYQDDGQIERWRTALFVEPARLFIWVVVDDTQRLRGYMSATVDYSTWSAAPFVYMDCLYLQPGLRGQGVGRRLLDTLTAFAEQHRCLEIQWQTPPDNQLGIGFYQHMGAGILPKSRFSLRKGQGSWKA</sequence>
<feature type="domain" description="N-acetyltransferase" evidence="3">
    <location>
        <begin position="3"/>
        <end position="157"/>
    </location>
</feature>
<reference evidence="4 5" key="1">
    <citation type="submission" date="2009-06" db="EMBL/GenBank/DDBJ databases">
        <title>Complete sequence of Dickeya zeae Ech1591.</title>
        <authorList>
            <consortium name="US DOE Joint Genome Institute"/>
            <person name="Lucas S."/>
            <person name="Copeland A."/>
            <person name="Lapidus A."/>
            <person name="Glavina del Rio T."/>
            <person name="Tice H."/>
            <person name="Bruce D."/>
            <person name="Goodwin L."/>
            <person name="Pitluck S."/>
            <person name="Chertkov O."/>
            <person name="Brettin T."/>
            <person name="Detter J.C."/>
            <person name="Han C."/>
            <person name="Larimer F."/>
            <person name="Land M."/>
            <person name="Hauser L."/>
            <person name="Kyrpides N."/>
            <person name="Ovchinnikova G."/>
            <person name="Balakrishnan V."/>
            <person name="Glasner J."/>
            <person name="Perna N.T."/>
        </authorList>
    </citation>
    <scope>NUCLEOTIDE SEQUENCE [LARGE SCALE GENOMIC DNA]</scope>
    <source>
        <strain evidence="4 5">Ech1591</strain>
    </source>
</reference>
<dbReference type="Pfam" id="PF00583">
    <property type="entry name" value="Acetyltransf_1"/>
    <property type="match status" value="1"/>
</dbReference>
<dbReference type="CDD" id="cd04301">
    <property type="entry name" value="NAT_SF"/>
    <property type="match status" value="1"/>
</dbReference>
<evidence type="ECO:0000256" key="1">
    <source>
        <dbReference type="ARBA" id="ARBA00022679"/>
    </source>
</evidence>
<dbReference type="InterPro" id="IPR016181">
    <property type="entry name" value="Acyl_CoA_acyltransferase"/>
</dbReference>
<dbReference type="STRING" id="561229.Dd1591_3664"/>
<dbReference type="SUPFAM" id="SSF55729">
    <property type="entry name" value="Acyl-CoA N-acyltransferases (Nat)"/>
    <property type="match status" value="1"/>
</dbReference>
<dbReference type="RefSeq" id="WP_015847987.1">
    <property type="nucleotide sequence ID" value="NC_012912.1"/>
</dbReference>
<gene>
    <name evidence="4" type="ordered locus">Dd1591_3664</name>
</gene>
<dbReference type="eggNOG" id="COG0456">
    <property type="taxonomic scope" value="Bacteria"/>
</dbReference>
<proteinExistence type="predicted"/>
<evidence type="ECO:0000259" key="3">
    <source>
        <dbReference type="PROSITE" id="PS51186"/>
    </source>
</evidence>
<dbReference type="Gene3D" id="3.40.630.30">
    <property type="match status" value="1"/>
</dbReference>
<dbReference type="PANTHER" id="PTHR10545">
    <property type="entry name" value="DIAMINE N-ACETYLTRANSFERASE"/>
    <property type="match status" value="1"/>
</dbReference>
<dbReference type="InterPro" id="IPR000182">
    <property type="entry name" value="GNAT_dom"/>
</dbReference>
<dbReference type="OrthoDB" id="9805924at2"/>
<dbReference type="PANTHER" id="PTHR10545:SF29">
    <property type="entry name" value="GH14572P-RELATED"/>
    <property type="match status" value="1"/>
</dbReference>
<dbReference type="PROSITE" id="PS51186">
    <property type="entry name" value="GNAT"/>
    <property type="match status" value="1"/>
</dbReference>
<dbReference type="InterPro" id="IPR051016">
    <property type="entry name" value="Diverse_Substrate_AcTransf"/>
</dbReference>
<keyword evidence="1 4" id="KW-0808">Transferase</keyword>
<dbReference type="GO" id="GO:0008080">
    <property type="term" value="F:N-acetyltransferase activity"/>
    <property type="evidence" value="ECO:0007669"/>
    <property type="project" value="TreeGrafter"/>
</dbReference>
<accession>C6CLG9</accession>
<evidence type="ECO:0000313" key="5">
    <source>
        <dbReference type="Proteomes" id="UP000002735"/>
    </source>
</evidence>
<dbReference type="EMBL" id="CP001655">
    <property type="protein sequence ID" value="ACT08472.1"/>
    <property type="molecule type" value="Genomic_DNA"/>
</dbReference>
<dbReference type="AlphaFoldDB" id="C6CLG9"/>
<dbReference type="GeneID" id="45081703"/>
<protein>
    <submittedName>
        <fullName evidence="4">GCN5-related N-acetyltransferase</fullName>
    </submittedName>
</protein>
<organism evidence="4 5">
    <name type="scientific">Dickeya chrysanthemi (strain Ech1591)</name>
    <name type="common">Dickeya zeae (strain Ech1591)</name>
    <dbReference type="NCBI Taxonomy" id="561229"/>
    <lineage>
        <taxon>Bacteria</taxon>
        <taxon>Pseudomonadati</taxon>
        <taxon>Pseudomonadota</taxon>
        <taxon>Gammaproteobacteria</taxon>
        <taxon>Enterobacterales</taxon>
        <taxon>Pectobacteriaceae</taxon>
        <taxon>Dickeya</taxon>
    </lineage>
</organism>
<evidence type="ECO:0000313" key="4">
    <source>
        <dbReference type="EMBL" id="ACT08472.1"/>
    </source>
</evidence>
<dbReference type="HOGENOM" id="CLU_013985_41_3_6"/>
<keyword evidence="2" id="KW-0012">Acyltransferase</keyword>
<name>C6CLG9_DICC1</name>
<dbReference type="KEGG" id="dze:Dd1591_3664"/>
<evidence type="ECO:0000256" key="2">
    <source>
        <dbReference type="ARBA" id="ARBA00023315"/>
    </source>
</evidence>